<organism evidence="1 2">
    <name type="scientific">Undibacterium macrobrachii</name>
    <dbReference type="NCBI Taxonomy" id="1119058"/>
    <lineage>
        <taxon>Bacteria</taxon>
        <taxon>Pseudomonadati</taxon>
        <taxon>Pseudomonadota</taxon>
        <taxon>Betaproteobacteria</taxon>
        <taxon>Burkholderiales</taxon>
        <taxon>Oxalobacteraceae</taxon>
        <taxon>Undibacterium</taxon>
    </lineage>
</organism>
<name>A0ABQ2XLX7_9BURK</name>
<dbReference type="InterPro" id="IPR017437">
    <property type="entry name" value="ATP-NAD_kinase_PpnK-typ_C"/>
</dbReference>
<dbReference type="PANTHER" id="PTHR13158:SF5">
    <property type="entry name" value="NAD KINASE 2, MITOCHONDRIAL"/>
    <property type="match status" value="1"/>
</dbReference>
<protein>
    <submittedName>
        <fullName evidence="1">Sugar kinase</fullName>
    </submittedName>
</protein>
<keyword evidence="1" id="KW-0808">Transferase</keyword>
<evidence type="ECO:0000313" key="2">
    <source>
        <dbReference type="Proteomes" id="UP000620127"/>
    </source>
</evidence>
<accession>A0ABQ2XLX7</accession>
<reference evidence="2" key="1">
    <citation type="journal article" date="2019" name="Int. J. Syst. Evol. Microbiol.">
        <title>The Global Catalogue of Microorganisms (GCM) 10K type strain sequencing project: providing services to taxonomists for standard genome sequencing and annotation.</title>
        <authorList>
            <consortium name="The Broad Institute Genomics Platform"/>
            <consortium name="The Broad Institute Genome Sequencing Center for Infectious Disease"/>
            <person name="Wu L."/>
            <person name="Ma J."/>
        </authorList>
    </citation>
    <scope>NUCLEOTIDE SEQUENCE [LARGE SCALE GENOMIC DNA]</scope>
    <source>
        <strain evidence="2">KCTC 23916</strain>
    </source>
</reference>
<proteinExistence type="predicted"/>
<dbReference type="GO" id="GO:0016301">
    <property type="term" value="F:kinase activity"/>
    <property type="evidence" value="ECO:0007669"/>
    <property type="project" value="UniProtKB-KW"/>
</dbReference>
<dbReference type="PANTHER" id="PTHR13158">
    <property type="match status" value="1"/>
</dbReference>
<evidence type="ECO:0000313" key="1">
    <source>
        <dbReference type="EMBL" id="GGX22463.1"/>
    </source>
</evidence>
<keyword evidence="1" id="KW-0418">Kinase</keyword>
<dbReference type="InterPro" id="IPR016064">
    <property type="entry name" value="NAD/diacylglycerol_kinase_sf"/>
</dbReference>
<gene>
    <name evidence="1" type="ORF">GCM10011282_30620</name>
</gene>
<dbReference type="RefSeq" id="WP_189347048.1">
    <property type="nucleotide sequence ID" value="NZ_BMYT01000006.1"/>
</dbReference>
<dbReference type="Proteomes" id="UP000620127">
    <property type="component" value="Unassembled WGS sequence"/>
</dbReference>
<dbReference type="SUPFAM" id="SSF111331">
    <property type="entry name" value="NAD kinase/diacylglycerol kinase-like"/>
    <property type="match status" value="1"/>
</dbReference>
<keyword evidence="2" id="KW-1185">Reference proteome</keyword>
<comment type="caution">
    <text evidence="1">The sequence shown here is derived from an EMBL/GenBank/DDBJ whole genome shotgun (WGS) entry which is preliminary data.</text>
</comment>
<dbReference type="Gene3D" id="2.60.200.30">
    <property type="entry name" value="Probable inorganic polyphosphate/atp-NAD kinase, domain 2"/>
    <property type="match status" value="1"/>
</dbReference>
<dbReference type="EMBL" id="BMYT01000006">
    <property type="protein sequence ID" value="GGX22463.1"/>
    <property type="molecule type" value="Genomic_DNA"/>
</dbReference>
<sequence length="309" mass="34413">MDRLTENKLILVVRKTRLEELIAKYNTINQAKFYIEHLGGDFSDYVHEHETYYQAIKTAEAELRQQGRVQAIDRSFLPNFIFGPKDLVIAVGQDGLVANTLKYLNGHALIGVNPDPKRWDGILLPFTVNELARIVPEVFSGRRKIQDVTMAKAELNNGQFLYGVNDIFIGQKSHVSARYTIKLKEFQEQQSSSGIIVSTGLGSTGWLKSVYAGAHAIGNHKTMHHRLETSSPWDANYLNFTVREPFPSRTTSTTLVCGEINIQSPLSLTSHMSENGVIFSDGMEADCLEFNSGMVATLGIADKVGHLVL</sequence>